<evidence type="ECO:0000256" key="1">
    <source>
        <dbReference type="ARBA" id="ARBA00006252"/>
    </source>
</evidence>
<accession>A0ABV6ZGW9</accession>
<evidence type="ECO:0000259" key="3">
    <source>
        <dbReference type="Pfam" id="PF02525"/>
    </source>
</evidence>
<dbReference type="SUPFAM" id="SSF52218">
    <property type="entry name" value="Flavoproteins"/>
    <property type="match status" value="1"/>
</dbReference>
<name>A0ABV6ZGW9_9HYPH</name>
<dbReference type="EC" id="1.-.-.-" evidence="4"/>
<feature type="domain" description="Flavodoxin-like fold" evidence="3">
    <location>
        <begin position="1"/>
        <end position="172"/>
    </location>
</feature>
<dbReference type="Pfam" id="PF02525">
    <property type="entry name" value="Flavodoxin_2"/>
    <property type="match status" value="1"/>
</dbReference>
<dbReference type="InterPro" id="IPR003680">
    <property type="entry name" value="Flavodoxin_fold"/>
</dbReference>
<dbReference type="InterPro" id="IPR029039">
    <property type="entry name" value="Flavoprotein-like_sf"/>
</dbReference>
<dbReference type="PANTHER" id="PTHR10204:SF34">
    <property type="entry name" value="NAD(P)H DEHYDROGENASE [QUINONE] 1 ISOFORM 1"/>
    <property type="match status" value="1"/>
</dbReference>
<dbReference type="Proteomes" id="UP001595190">
    <property type="component" value="Unassembled WGS sequence"/>
</dbReference>
<sequence length="201" mass="21761">MRAMVVIGHPAPASFNHAVAEAVRRTWLEAGCDVAYHDLTAEGFDPLLTADEARGRPSEDALVRAHIAELQSCDLMAVIHPNCWGAPPAIMKGWIDRVFAPGAAYTFAKGDDRGDVPQGLLRARAALVLNTGNTPADREQAVFGDPLDRMWREGILRYCGVHHVRRALYGVVATSTVADRAGWLADAKTLALRVRDLAAQA</sequence>
<dbReference type="InterPro" id="IPR051545">
    <property type="entry name" value="NAD(P)H_dehydrogenase_qn"/>
</dbReference>
<gene>
    <name evidence="4" type="ORF">ACETRX_17530</name>
</gene>
<dbReference type="EMBL" id="JBHGPK010000006">
    <property type="protein sequence ID" value="MFC2251437.1"/>
    <property type="molecule type" value="Genomic_DNA"/>
</dbReference>
<organism evidence="4 5">
    <name type="scientific">Labrys neptuniae</name>
    <dbReference type="NCBI Taxonomy" id="376174"/>
    <lineage>
        <taxon>Bacteria</taxon>
        <taxon>Pseudomonadati</taxon>
        <taxon>Pseudomonadota</taxon>
        <taxon>Alphaproteobacteria</taxon>
        <taxon>Hyphomicrobiales</taxon>
        <taxon>Xanthobacteraceae</taxon>
        <taxon>Labrys</taxon>
    </lineage>
</organism>
<dbReference type="Gene3D" id="3.40.50.360">
    <property type="match status" value="1"/>
</dbReference>
<evidence type="ECO:0000313" key="5">
    <source>
        <dbReference type="Proteomes" id="UP001595190"/>
    </source>
</evidence>
<dbReference type="RefSeq" id="WP_394311915.1">
    <property type="nucleotide sequence ID" value="NZ_JBHGPK010000006.1"/>
</dbReference>
<protein>
    <submittedName>
        <fullName evidence="4">NAD(P)H-dependent oxidoreductase</fullName>
        <ecNumber evidence="4">1.-.-.-</ecNumber>
        <ecNumber evidence="4">1.6.99.-</ecNumber>
    </submittedName>
</protein>
<keyword evidence="2 4" id="KW-0560">Oxidoreductase</keyword>
<proteinExistence type="inferred from homology"/>
<evidence type="ECO:0000256" key="2">
    <source>
        <dbReference type="ARBA" id="ARBA00023002"/>
    </source>
</evidence>
<dbReference type="PANTHER" id="PTHR10204">
    <property type="entry name" value="NAD P H OXIDOREDUCTASE-RELATED"/>
    <property type="match status" value="1"/>
</dbReference>
<evidence type="ECO:0000313" key="4">
    <source>
        <dbReference type="EMBL" id="MFC2251437.1"/>
    </source>
</evidence>
<comment type="caution">
    <text evidence="4">The sequence shown here is derived from an EMBL/GenBank/DDBJ whole genome shotgun (WGS) entry which is preliminary data.</text>
</comment>
<dbReference type="EC" id="1.6.99.-" evidence="4"/>
<comment type="similarity">
    <text evidence="1">Belongs to the NAD(P)H dehydrogenase (quinone) family.</text>
</comment>
<reference evidence="4 5" key="1">
    <citation type="submission" date="2024-09" db="EMBL/GenBank/DDBJ databases">
        <title>Description of Labrys sedimenti sp. nov., isolated from a diclofenac-degrading enrichment culture, and genome-based reclassification of Labrys portucalensis as a later heterotypic synonym of Labrys neptuniae.</title>
        <authorList>
            <person name="Tancsics A."/>
            <person name="Csepanyi A."/>
        </authorList>
    </citation>
    <scope>NUCLEOTIDE SEQUENCE [LARGE SCALE GENOMIC DNA]</scope>
    <source>
        <strain evidence="4 5">LMG 23412</strain>
    </source>
</reference>
<dbReference type="GO" id="GO:0016491">
    <property type="term" value="F:oxidoreductase activity"/>
    <property type="evidence" value="ECO:0007669"/>
    <property type="project" value="UniProtKB-KW"/>
</dbReference>